<protein>
    <submittedName>
        <fullName evidence="1">Uncharacterized protein</fullName>
    </submittedName>
</protein>
<accession>D0LLS2</accession>
<dbReference type="OrthoDB" id="1550310at2"/>
<dbReference type="AlphaFoldDB" id="D0LLS2"/>
<dbReference type="RefSeq" id="WP_012825916.1">
    <property type="nucleotide sequence ID" value="NC_013440.1"/>
</dbReference>
<dbReference type="EMBL" id="CP001804">
    <property type="protein sequence ID" value="ACY13289.1"/>
    <property type="molecule type" value="Genomic_DNA"/>
</dbReference>
<dbReference type="STRING" id="502025.Hoch_0657"/>
<sequence>MSEIITCPSGLTGRVRGMKVREERILADRKLAKSGGQLDALLGACWEETLDAGPYAIAADGLDWGQVLQGDRFYALLQIRVQTYGADYAFATHCQAGGCRARFEWELDLTELPCRTLSEASREALDAGNRFETTLPGARVRVWFRLLTGADERKLSQLRQNAGERLLSALLAFRVREVEGVEAGGKKRFLEDLSLRDADFLVGEFDRVDCGVDTRIEVECPMCLATQDLDLPFDHSFFLPGAQRRNARTSKPAPAGSFHP</sequence>
<dbReference type="KEGG" id="hoh:Hoch_0657"/>
<name>D0LLS2_HALO1</name>
<evidence type="ECO:0000313" key="1">
    <source>
        <dbReference type="EMBL" id="ACY13289.1"/>
    </source>
</evidence>
<evidence type="ECO:0000313" key="2">
    <source>
        <dbReference type="Proteomes" id="UP000001880"/>
    </source>
</evidence>
<proteinExistence type="predicted"/>
<dbReference type="eggNOG" id="ENOG502ZB1B">
    <property type="taxonomic scope" value="Bacteria"/>
</dbReference>
<gene>
    <name evidence="1" type="ordered locus">Hoch_0657</name>
</gene>
<reference evidence="1 2" key="1">
    <citation type="journal article" date="2010" name="Stand. Genomic Sci.">
        <title>Complete genome sequence of Haliangium ochraceum type strain (SMP-2).</title>
        <authorList>
            <consortium name="US DOE Joint Genome Institute (JGI-PGF)"/>
            <person name="Ivanova N."/>
            <person name="Daum C."/>
            <person name="Lang E."/>
            <person name="Abt B."/>
            <person name="Kopitz M."/>
            <person name="Saunders E."/>
            <person name="Lapidus A."/>
            <person name="Lucas S."/>
            <person name="Glavina Del Rio T."/>
            <person name="Nolan M."/>
            <person name="Tice H."/>
            <person name="Copeland A."/>
            <person name="Cheng J.F."/>
            <person name="Chen F."/>
            <person name="Bruce D."/>
            <person name="Goodwin L."/>
            <person name="Pitluck S."/>
            <person name="Mavromatis K."/>
            <person name="Pati A."/>
            <person name="Mikhailova N."/>
            <person name="Chen A."/>
            <person name="Palaniappan K."/>
            <person name="Land M."/>
            <person name="Hauser L."/>
            <person name="Chang Y.J."/>
            <person name="Jeffries C.D."/>
            <person name="Detter J.C."/>
            <person name="Brettin T."/>
            <person name="Rohde M."/>
            <person name="Goker M."/>
            <person name="Bristow J."/>
            <person name="Markowitz V."/>
            <person name="Eisen J.A."/>
            <person name="Hugenholtz P."/>
            <person name="Kyrpides N.C."/>
            <person name="Klenk H.P."/>
        </authorList>
    </citation>
    <scope>NUCLEOTIDE SEQUENCE [LARGE SCALE GENOMIC DNA]</scope>
    <source>
        <strain evidence="2">DSM 14365 / CIP 107738 / JCM 11303 / AJ 13395 / SMP-2</strain>
    </source>
</reference>
<dbReference type="Proteomes" id="UP000001880">
    <property type="component" value="Chromosome"/>
</dbReference>
<keyword evidence="2" id="KW-1185">Reference proteome</keyword>
<dbReference type="HOGENOM" id="CLU_1081083_0_0_7"/>
<organism evidence="1 2">
    <name type="scientific">Haliangium ochraceum (strain DSM 14365 / JCM 11303 / SMP-2)</name>
    <dbReference type="NCBI Taxonomy" id="502025"/>
    <lineage>
        <taxon>Bacteria</taxon>
        <taxon>Pseudomonadati</taxon>
        <taxon>Myxococcota</taxon>
        <taxon>Polyangia</taxon>
        <taxon>Haliangiales</taxon>
        <taxon>Kofleriaceae</taxon>
        <taxon>Haliangium</taxon>
    </lineage>
</organism>